<evidence type="ECO:0000256" key="1">
    <source>
        <dbReference type="ARBA" id="ARBA00010641"/>
    </source>
</evidence>
<protein>
    <submittedName>
        <fullName evidence="7">DNA-directed RNA polymerase sigma-70 factor</fullName>
    </submittedName>
</protein>
<dbReference type="PANTHER" id="PTHR43133:SF25">
    <property type="entry name" value="RNA POLYMERASE SIGMA FACTOR RFAY-RELATED"/>
    <property type="match status" value="1"/>
</dbReference>
<gene>
    <name evidence="7" type="primary">rpoE_23</name>
    <name evidence="7" type="ORF">Prum_076660</name>
</gene>
<feature type="region of interest" description="Disordered" evidence="5">
    <location>
        <begin position="166"/>
        <end position="190"/>
    </location>
</feature>
<evidence type="ECO:0000256" key="5">
    <source>
        <dbReference type="SAM" id="MobiDB-lite"/>
    </source>
</evidence>
<feature type="domain" description="RNA polymerase sigma factor 70 region 4 type 2" evidence="6">
    <location>
        <begin position="112"/>
        <end position="162"/>
    </location>
</feature>
<comment type="similarity">
    <text evidence="1">Belongs to the sigma-70 factor family. ECF subfamily.</text>
</comment>
<evidence type="ECO:0000256" key="2">
    <source>
        <dbReference type="ARBA" id="ARBA00023015"/>
    </source>
</evidence>
<organism evidence="7 8">
    <name type="scientific">Phytohabitans rumicis</name>
    <dbReference type="NCBI Taxonomy" id="1076125"/>
    <lineage>
        <taxon>Bacteria</taxon>
        <taxon>Bacillati</taxon>
        <taxon>Actinomycetota</taxon>
        <taxon>Actinomycetes</taxon>
        <taxon>Micromonosporales</taxon>
        <taxon>Micromonosporaceae</taxon>
    </lineage>
</organism>
<dbReference type="InterPro" id="IPR039425">
    <property type="entry name" value="RNA_pol_sigma-70-like"/>
</dbReference>
<dbReference type="Gene3D" id="1.10.1740.10">
    <property type="match status" value="1"/>
</dbReference>
<dbReference type="SUPFAM" id="SSF88659">
    <property type="entry name" value="Sigma3 and sigma4 domains of RNA polymerase sigma factors"/>
    <property type="match status" value="1"/>
</dbReference>
<dbReference type="AlphaFoldDB" id="A0A6V8LCE2"/>
<keyword evidence="4" id="KW-0804">Transcription</keyword>
<comment type="caution">
    <text evidence="7">The sequence shown here is derived from an EMBL/GenBank/DDBJ whole genome shotgun (WGS) entry which is preliminary data.</text>
</comment>
<evidence type="ECO:0000313" key="8">
    <source>
        <dbReference type="Proteomes" id="UP000482960"/>
    </source>
</evidence>
<dbReference type="PANTHER" id="PTHR43133">
    <property type="entry name" value="RNA POLYMERASE ECF-TYPE SIGMA FACTO"/>
    <property type="match status" value="1"/>
</dbReference>
<dbReference type="Proteomes" id="UP000482960">
    <property type="component" value="Unassembled WGS sequence"/>
</dbReference>
<accession>A0A6V8LCE2</accession>
<dbReference type="SUPFAM" id="SSF88946">
    <property type="entry name" value="Sigma2 domain of RNA polymerase sigma factors"/>
    <property type="match status" value="1"/>
</dbReference>
<dbReference type="RefSeq" id="WP_218577516.1">
    <property type="nucleotide sequence ID" value="NZ_BAABJB010000001.1"/>
</dbReference>
<dbReference type="GO" id="GO:0006352">
    <property type="term" value="P:DNA-templated transcription initiation"/>
    <property type="evidence" value="ECO:0007669"/>
    <property type="project" value="InterPro"/>
</dbReference>
<keyword evidence="3" id="KW-0731">Sigma factor</keyword>
<dbReference type="InterPro" id="IPR013325">
    <property type="entry name" value="RNA_pol_sigma_r2"/>
</dbReference>
<dbReference type="Gene3D" id="1.10.10.10">
    <property type="entry name" value="Winged helix-like DNA-binding domain superfamily/Winged helix DNA-binding domain"/>
    <property type="match status" value="1"/>
</dbReference>
<dbReference type="InterPro" id="IPR013249">
    <property type="entry name" value="RNA_pol_sigma70_r4_t2"/>
</dbReference>
<reference evidence="7 8" key="2">
    <citation type="submission" date="2020-03" db="EMBL/GenBank/DDBJ databases">
        <authorList>
            <person name="Ichikawa N."/>
            <person name="Kimura A."/>
            <person name="Kitahashi Y."/>
            <person name="Uohara A."/>
        </authorList>
    </citation>
    <scope>NUCLEOTIDE SEQUENCE [LARGE SCALE GENOMIC DNA]</scope>
    <source>
        <strain evidence="7 8">NBRC 108638</strain>
    </source>
</reference>
<dbReference type="EMBL" id="BLPG01000001">
    <property type="protein sequence ID" value="GFJ94024.1"/>
    <property type="molecule type" value="Genomic_DNA"/>
</dbReference>
<keyword evidence="7" id="KW-0240">DNA-directed RNA polymerase</keyword>
<dbReference type="InterPro" id="IPR036388">
    <property type="entry name" value="WH-like_DNA-bd_sf"/>
</dbReference>
<dbReference type="GO" id="GO:0000428">
    <property type="term" value="C:DNA-directed RNA polymerase complex"/>
    <property type="evidence" value="ECO:0007669"/>
    <property type="project" value="UniProtKB-KW"/>
</dbReference>
<dbReference type="InterPro" id="IPR014284">
    <property type="entry name" value="RNA_pol_sigma-70_dom"/>
</dbReference>
<dbReference type="GO" id="GO:0003677">
    <property type="term" value="F:DNA binding"/>
    <property type="evidence" value="ECO:0007669"/>
    <property type="project" value="InterPro"/>
</dbReference>
<keyword evidence="8" id="KW-1185">Reference proteome</keyword>
<reference evidence="7 8" key="1">
    <citation type="submission" date="2020-03" db="EMBL/GenBank/DDBJ databases">
        <title>Whole genome shotgun sequence of Phytohabitans rumicis NBRC 108638.</title>
        <authorList>
            <person name="Komaki H."/>
            <person name="Tamura T."/>
        </authorList>
    </citation>
    <scope>NUCLEOTIDE SEQUENCE [LARGE SCALE GENOMIC DNA]</scope>
    <source>
        <strain evidence="7 8">NBRC 108638</strain>
    </source>
</reference>
<dbReference type="InterPro" id="IPR013324">
    <property type="entry name" value="RNA_pol_sigma_r3/r4-like"/>
</dbReference>
<evidence type="ECO:0000256" key="3">
    <source>
        <dbReference type="ARBA" id="ARBA00023082"/>
    </source>
</evidence>
<dbReference type="NCBIfam" id="TIGR02937">
    <property type="entry name" value="sigma70-ECF"/>
    <property type="match status" value="1"/>
</dbReference>
<evidence type="ECO:0000259" key="6">
    <source>
        <dbReference type="Pfam" id="PF08281"/>
    </source>
</evidence>
<keyword evidence="2" id="KW-0805">Transcription regulation</keyword>
<evidence type="ECO:0000256" key="4">
    <source>
        <dbReference type="ARBA" id="ARBA00023163"/>
    </source>
</evidence>
<evidence type="ECO:0000313" key="7">
    <source>
        <dbReference type="EMBL" id="GFJ94024.1"/>
    </source>
</evidence>
<dbReference type="GO" id="GO:0016987">
    <property type="term" value="F:sigma factor activity"/>
    <property type="evidence" value="ECO:0007669"/>
    <property type="project" value="UniProtKB-KW"/>
</dbReference>
<name>A0A6V8LCE2_9ACTN</name>
<sequence length="190" mass="21117">MTAAHPREDDRQERFRRLAALVHEPLQRYALRRVEPADVDDIVAETLLVLWRRLDEVPADAELPWCYNVARNCVANLRRSETRRGRLIRRLAGEAPAAAGLDGARLELGPDLHGALASLRVKDREVVLLWAWEGLAPREIAIALGTSANAVSLRLSRAKRRLRAYLSHDEPGQDPTGAGQITGVSGKEAR</sequence>
<dbReference type="Pfam" id="PF08281">
    <property type="entry name" value="Sigma70_r4_2"/>
    <property type="match status" value="1"/>
</dbReference>
<proteinExistence type="inferred from homology"/>